<keyword evidence="3" id="KW-0677">Repeat</keyword>
<evidence type="ECO:0000256" key="6">
    <source>
        <dbReference type="SAM" id="MobiDB-lite"/>
    </source>
</evidence>
<feature type="domain" description="C2" evidence="8">
    <location>
        <begin position="162"/>
        <end position="276"/>
    </location>
</feature>
<proteinExistence type="predicted"/>
<feature type="region of interest" description="Disordered" evidence="6">
    <location>
        <begin position="834"/>
        <end position="863"/>
    </location>
</feature>
<dbReference type="GO" id="GO:0016020">
    <property type="term" value="C:membrane"/>
    <property type="evidence" value="ECO:0007669"/>
    <property type="project" value="UniProtKB-SubCell"/>
</dbReference>
<dbReference type="InterPro" id="IPR000008">
    <property type="entry name" value="C2_dom"/>
</dbReference>
<dbReference type="PROSITE" id="PS50004">
    <property type="entry name" value="C2"/>
    <property type="match status" value="5"/>
</dbReference>
<evidence type="ECO:0000256" key="4">
    <source>
        <dbReference type="ARBA" id="ARBA00022989"/>
    </source>
</evidence>
<evidence type="ECO:0000256" key="5">
    <source>
        <dbReference type="ARBA" id="ARBA00023136"/>
    </source>
</evidence>
<feature type="domain" description="C2" evidence="8">
    <location>
        <begin position="1168"/>
        <end position="1291"/>
    </location>
</feature>
<keyword evidence="2 7" id="KW-0812">Transmembrane</keyword>
<evidence type="ECO:0000313" key="10">
    <source>
        <dbReference type="Proteomes" id="UP001515480"/>
    </source>
</evidence>
<dbReference type="InterPro" id="IPR012968">
    <property type="entry name" value="FerIin_dom"/>
</dbReference>
<dbReference type="SMART" id="SM01202">
    <property type="entry name" value="FerI"/>
    <property type="match status" value="1"/>
</dbReference>
<gene>
    <name evidence="9" type="ORF">AB1Y20_014132</name>
</gene>
<evidence type="ECO:0000256" key="7">
    <source>
        <dbReference type="SAM" id="Phobius"/>
    </source>
</evidence>
<dbReference type="SUPFAM" id="SSF49562">
    <property type="entry name" value="C2 domain (Calcium/lipid-binding domain, CaLB)"/>
    <property type="match status" value="5"/>
</dbReference>
<evidence type="ECO:0000256" key="3">
    <source>
        <dbReference type="ARBA" id="ARBA00022737"/>
    </source>
</evidence>
<protein>
    <recommendedName>
        <fullName evidence="8">C2 domain-containing protein</fullName>
    </recommendedName>
</protein>
<dbReference type="Proteomes" id="UP001515480">
    <property type="component" value="Unassembled WGS sequence"/>
</dbReference>
<evidence type="ECO:0000256" key="2">
    <source>
        <dbReference type="ARBA" id="ARBA00022692"/>
    </source>
</evidence>
<dbReference type="Gene3D" id="2.60.40.150">
    <property type="entry name" value="C2 domain"/>
    <property type="match status" value="5"/>
</dbReference>
<comment type="subcellular location">
    <subcellularLocation>
        <location evidence="1">Membrane</location>
        <topology evidence="1">Single-pass membrane protein</topology>
    </subcellularLocation>
</comment>
<feature type="compositionally biased region" description="Acidic residues" evidence="6">
    <location>
        <begin position="914"/>
        <end position="937"/>
    </location>
</feature>
<keyword evidence="10" id="KW-1185">Reference proteome</keyword>
<dbReference type="EMBL" id="JBGBPQ010000027">
    <property type="protein sequence ID" value="KAL1498830.1"/>
    <property type="molecule type" value="Genomic_DNA"/>
</dbReference>
<dbReference type="PANTHER" id="PTHR12546">
    <property type="entry name" value="FER-1-LIKE"/>
    <property type="match status" value="1"/>
</dbReference>
<dbReference type="Pfam" id="PF00168">
    <property type="entry name" value="C2"/>
    <property type="match status" value="5"/>
</dbReference>
<organism evidence="9 10">
    <name type="scientific">Prymnesium parvum</name>
    <name type="common">Toxic golden alga</name>
    <dbReference type="NCBI Taxonomy" id="97485"/>
    <lineage>
        <taxon>Eukaryota</taxon>
        <taxon>Haptista</taxon>
        <taxon>Haptophyta</taxon>
        <taxon>Prymnesiophyceae</taxon>
        <taxon>Prymnesiales</taxon>
        <taxon>Prymnesiaceae</taxon>
        <taxon>Prymnesium</taxon>
    </lineage>
</organism>
<feature type="domain" description="C2" evidence="8">
    <location>
        <begin position="1"/>
        <end position="122"/>
    </location>
</feature>
<evidence type="ECO:0000256" key="1">
    <source>
        <dbReference type="ARBA" id="ARBA00004167"/>
    </source>
</evidence>
<feature type="region of interest" description="Disordered" evidence="6">
    <location>
        <begin position="891"/>
        <end position="944"/>
    </location>
</feature>
<feature type="transmembrane region" description="Helical" evidence="7">
    <location>
        <begin position="1369"/>
        <end position="1389"/>
    </location>
</feature>
<sequence>MGKDSYYIRVNVIEARNLKGTDKSAGYSCNPVCRIDFQAAEGPQAIRRTLYTATHKSTNSVYFGETKIFQEKMSREEFETARIVVSVEDDRLFFANNLVGNTQFELKTIHDHPDHEIYGQWIALINESKGVGVQGFLRLSVVVLKEGEQPKIHGRDDLDADEEGDMSLVMGLPQIETTAYLLTLRIYKVEIAKYGLSLPDPRVRCRYGTVEQMTHIEDNTFTPRFNDELRLAVVLPTLTDRIRVEVVDASRDNMLLCEYILSFKEVMADPVECQWFNMYGSRPSVSNPLAKAFEKRDDSGMRTAYRGRILLYASAEQEPKPKSQRLPMMISMEEVDALAPKVLEYGLRCDVYEGTGFNLGGFDSVFIVASLGPVERRSAARRPTDGMIRFESPADGKEGYYEQLEEIRAKMPQDVTQHYDIFLHVYVSNAVGERRVGYKRYQTRQLLEDRWNKGPQWVLLEADPVAKDEMPIASAMIQIALQFGTVKSISQLPRMQVRLPKLKQYELTANIYQAENLQPADANGLADPYVKIALAGVTKESKLIPASLNPIWYEPISLRVSLPGDLTLAPKIQVMVYDSDPPPLSIPLLRDAPNLLPGADWGDTCIARALAPPNSVEDTIQQYYVSRTQRTHHHMDPSKKLIWLDLYDPLETEILDFEPGGDDDPVRVGGLLCSFEIRSMQEVKVEEQAAKNEAHLVTSLVPETDMRLVEIAVVGVRDMQPREIFGIPIEITMPYVEFEYGDRTAEERVWRTKIVSANNDSNTLSNGPNANFLETMYIRVALPKDYIFRPMMGVRVRESARPFGPISGLFGEDPILGITSINLLEEMPEYRAEMEKKNKQAQLDAQKNAEESERKLKQQVKLAQAERPAGVNEVVMPEIFLSAAARSGTRSRGVFGANKGGATKPGMGERNIEEPEVQEIAEEDDDDSDDAEKEDAEETLKRPIEEDLDDIPFKMYNLETKMEKKEDKQGVDKLISSAGINLGPKQKSAGLLKMKVRVIRESEAKQFLKENPPLQLRKLYAERITKVRLFIYYATGLTPRQGGAPPQPFLKVYNSNRVENIRTTRDTNVGTTLEPEFYSAFELTAVLPGQSRLHVEVWDYQVLKETQIGGTTIDLEDRLFSKKWIKMHEEGKLPRETRILEKPADSSPQGAITLKVDILDRKFALANPMEELLPPQKDMYELRVIVWEATEVALKDDGLFGGEGKSDVFVTITPRGSDEYEQQHTDTHFFSTGDAEFNWRMVWPIALPEKSPRLFLQVWDYDLIGANDAIGEAQLNLKALCEKAQKRGGSVRQESVWIPCTHPNFKEVQARVRLTMELVSRADAIMRPAGKGRGPPNMHPYLPEPVRPNFFDGLGINLNFLNPFYLLKKYRLCCCGCCICLIVAVIIFLQVSG</sequence>
<dbReference type="GO" id="GO:0007009">
    <property type="term" value="P:plasma membrane organization"/>
    <property type="evidence" value="ECO:0007669"/>
    <property type="project" value="TreeGrafter"/>
</dbReference>
<evidence type="ECO:0000259" key="8">
    <source>
        <dbReference type="PROSITE" id="PS50004"/>
    </source>
</evidence>
<keyword evidence="4 7" id="KW-1133">Transmembrane helix</keyword>
<accession>A0AB34IHM8</accession>
<name>A0AB34IHM8_PRYPA</name>
<feature type="compositionally biased region" description="Basic and acidic residues" evidence="6">
    <location>
        <begin position="847"/>
        <end position="856"/>
    </location>
</feature>
<keyword evidence="5 7" id="KW-0472">Membrane</keyword>
<dbReference type="InterPro" id="IPR037721">
    <property type="entry name" value="Ferlin"/>
</dbReference>
<dbReference type="PANTHER" id="PTHR12546:SF33">
    <property type="entry name" value="SPERM VESICLE FUSION PROTEIN FER-1"/>
    <property type="match status" value="1"/>
</dbReference>
<feature type="domain" description="C2" evidence="8">
    <location>
        <begin position="1008"/>
        <end position="1128"/>
    </location>
</feature>
<dbReference type="InterPro" id="IPR035892">
    <property type="entry name" value="C2_domain_sf"/>
</dbReference>
<reference evidence="9 10" key="1">
    <citation type="journal article" date="2024" name="Science">
        <title>Giant polyketide synthase enzymes in the biosynthesis of giant marine polyether toxins.</title>
        <authorList>
            <person name="Fallon T.R."/>
            <person name="Shende V.V."/>
            <person name="Wierzbicki I.H."/>
            <person name="Pendleton A.L."/>
            <person name="Watervoot N.F."/>
            <person name="Auber R.P."/>
            <person name="Gonzalez D.J."/>
            <person name="Wisecaver J.H."/>
            <person name="Moore B.S."/>
        </authorList>
    </citation>
    <scope>NUCLEOTIDE SEQUENCE [LARGE SCALE GENOMIC DNA]</scope>
    <source>
        <strain evidence="9 10">12B1</strain>
    </source>
</reference>
<dbReference type="SMART" id="SM00239">
    <property type="entry name" value="C2"/>
    <property type="match status" value="6"/>
</dbReference>
<comment type="caution">
    <text evidence="9">The sequence shown here is derived from an EMBL/GenBank/DDBJ whole genome shotgun (WGS) entry which is preliminary data.</text>
</comment>
<feature type="domain" description="C2" evidence="8">
    <location>
        <begin position="488"/>
        <end position="606"/>
    </location>
</feature>
<evidence type="ECO:0000313" key="9">
    <source>
        <dbReference type="EMBL" id="KAL1498830.1"/>
    </source>
</evidence>